<sequence>MDEDTASSFGGDQTTLTNLVRARKHNPLLRFHKNIIREIAGPEEDDLLILAKGLGLRRIICNLMKLYDGERNLVLLVNASPNDEVGLGEELSTMGVRKPGLRVVGHEMQSKARKSLYESGGLISVTSRILVVDMLTHNIPTNLITGMIVLHAERVSATSIETFIIRLYRQENLNGFLKAFSDEPESFTFGISPLQNTMKNLCLRKVHLWPRFHEIVHESLGQRRADVIELYQPLSPLMADIQSAIIECMEATLAELRRSNTSLDVDDFTVENALFRNFDRIVRSQLNPVWHRVGPKTRRLVGDLQELRRLLTYLLSYDSVTYNSYLETIIASNSTVQGAAKQNQSPWLYLDAANTLFQSAKKRAYVTAPKNNQPDARQDSEENDEDWEALREAESDANGYPIMRRKQRSKWPEGVTPVLEELPKWKLLGEILEEIETEIAYGPEIDLTSSASNSILVLCNSDRTCSQLREYLSTMKPFTPGKHTDETGAGRLMMERLLRTYFYWKNGLRDISQTFKRGATENNDAELSVVDEQQTGNRTGQSGYKRGGVPPNKRRRTRAGSMAASSSRAHKREDRAIAGQDDLENEAAEISDTRQSQLATIDFMGDAGSQTDGADLPIEPAQTLLAPSAQETLTDTIDDQDYDEFYGLLEPEEVVIVRPYGGDDDELVLAELRPRFVVMYDPDPAFVRRIEVYRSSNPGLGVRVYFMMYSDSVEEQRYLSGLRREKSAFERLIREKSNMIIPITGHPRAPHHVESRARSLTSLSSRNAGGNAANIEPSRVIVDMREFRSTLPSLLHAADILVIPATLTVGDYIITPTMCVERKSVPDLIQSFNSGRLAPERFTQCEQMSIHYSQPILLIEFEENKSFQLQTIVEQRSITKDKKPVLPTSTGIDPTTVQSKLVLLTLSFPRLRIIWSSSTQATVDIIADLKVNHPEPDPLKAITIGGDDSAGEAGAGAAGGDGSGLFNTVPLDMLRALPGVTSRNWKLVMSRVDSIRDLCDVESEEKMKEIIGGQEQGKACWDFINK</sequence>
<proteinExistence type="predicted"/>
<gene>
    <name evidence="1" type="ORF">QFC19_008063</name>
</gene>
<organism evidence="1 2">
    <name type="scientific">Naganishia cerealis</name>
    <dbReference type="NCBI Taxonomy" id="610337"/>
    <lineage>
        <taxon>Eukaryota</taxon>
        <taxon>Fungi</taxon>
        <taxon>Dikarya</taxon>
        <taxon>Basidiomycota</taxon>
        <taxon>Agaricomycotina</taxon>
        <taxon>Tremellomycetes</taxon>
        <taxon>Filobasidiales</taxon>
        <taxon>Filobasidiaceae</taxon>
        <taxon>Naganishia</taxon>
    </lineage>
</organism>
<protein>
    <submittedName>
        <fullName evidence="1">Uncharacterized protein</fullName>
    </submittedName>
</protein>
<evidence type="ECO:0000313" key="1">
    <source>
        <dbReference type="EMBL" id="KAJ9094111.1"/>
    </source>
</evidence>
<comment type="caution">
    <text evidence="1">The sequence shown here is derived from an EMBL/GenBank/DDBJ whole genome shotgun (WGS) entry which is preliminary data.</text>
</comment>
<name>A0ACC2V5I6_9TREE</name>
<keyword evidence="2" id="KW-1185">Reference proteome</keyword>
<dbReference type="EMBL" id="JASBWR010000115">
    <property type="protein sequence ID" value="KAJ9094111.1"/>
    <property type="molecule type" value="Genomic_DNA"/>
</dbReference>
<reference evidence="1" key="1">
    <citation type="submission" date="2023-04" db="EMBL/GenBank/DDBJ databases">
        <title>Draft Genome sequencing of Naganishia species isolated from polar environments using Oxford Nanopore Technology.</title>
        <authorList>
            <person name="Leo P."/>
            <person name="Venkateswaran K."/>
        </authorList>
    </citation>
    <scope>NUCLEOTIDE SEQUENCE</scope>
    <source>
        <strain evidence="1">MNA-CCFEE 5261</strain>
    </source>
</reference>
<accession>A0ACC2V5I6</accession>
<evidence type="ECO:0000313" key="2">
    <source>
        <dbReference type="Proteomes" id="UP001241377"/>
    </source>
</evidence>
<dbReference type="Proteomes" id="UP001241377">
    <property type="component" value="Unassembled WGS sequence"/>
</dbReference>